<dbReference type="PRINTS" id="PR00507">
    <property type="entry name" value="N12N6MTFRASE"/>
</dbReference>
<proteinExistence type="predicted"/>
<feature type="region of interest" description="Disordered" evidence="1">
    <location>
        <begin position="1723"/>
        <end position="1795"/>
    </location>
</feature>
<dbReference type="PROSITE" id="PS51194">
    <property type="entry name" value="HELICASE_CTER"/>
    <property type="match status" value="1"/>
</dbReference>
<accession>A0A939M1P4</accession>
<feature type="compositionally biased region" description="Low complexity" evidence="1">
    <location>
        <begin position="105"/>
        <end position="130"/>
    </location>
</feature>
<dbReference type="PROSITE" id="PS51192">
    <property type="entry name" value="HELICASE_ATP_BIND_1"/>
    <property type="match status" value="1"/>
</dbReference>
<feature type="region of interest" description="Disordered" evidence="1">
    <location>
        <begin position="1"/>
        <end position="130"/>
    </location>
</feature>
<dbReference type="SUPFAM" id="SSF53335">
    <property type="entry name" value="S-adenosyl-L-methionine-dependent methyltransferases"/>
    <property type="match status" value="1"/>
</dbReference>
<comment type="caution">
    <text evidence="4">The sequence shown here is derived from an EMBL/GenBank/DDBJ whole genome shotgun (WGS) entry which is preliminary data.</text>
</comment>
<feature type="compositionally biased region" description="Basic and acidic residues" evidence="1">
    <location>
        <begin position="40"/>
        <end position="52"/>
    </location>
</feature>
<keyword evidence="4" id="KW-0547">Nucleotide-binding</keyword>
<dbReference type="InterPro" id="IPR029063">
    <property type="entry name" value="SAM-dependent_MTases_sf"/>
</dbReference>
<dbReference type="GO" id="GO:0005524">
    <property type="term" value="F:ATP binding"/>
    <property type="evidence" value="ECO:0007669"/>
    <property type="project" value="InterPro"/>
</dbReference>
<protein>
    <submittedName>
        <fullName evidence="4">DEAD/DEAH box helicase family protein</fullName>
    </submittedName>
</protein>
<evidence type="ECO:0000313" key="5">
    <source>
        <dbReference type="Proteomes" id="UP000664398"/>
    </source>
</evidence>
<dbReference type="GO" id="GO:0004386">
    <property type="term" value="F:helicase activity"/>
    <property type="evidence" value="ECO:0007669"/>
    <property type="project" value="UniProtKB-KW"/>
</dbReference>
<dbReference type="InterPro" id="IPR014001">
    <property type="entry name" value="Helicase_ATP-bd"/>
</dbReference>
<dbReference type="PANTHER" id="PTHR41313:SF1">
    <property type="entry name" value="DNA METHYLASE ADENINE-SPECIFIC DOMAIN-CONTAINING PROTEIN"/>
    <property type="match status" value="1"/>
</dbReference>
<feature type="compositionally biased region" description="Low complexity" evidence="1">
    <location>
        <begin position="53"/>
        <end position="62"/>
    </location>
</feature>
<keyword evidence="4" id="KW-0378">Hydrolase</keyword>
<feature type="compositionally biased region" description="Basic and acidic residues" evidence="1">
    <location>
        <begin position="1734"/>
        <end position="1744"/>
    </location>
</feature>
<gene>
    <name evidence="4" type="ORF">J4H91_08855</name>
</gene>
<evidence type="ECO:0000259" key="2">
    <source>
        <dbReference type="PROSITE" id="PS51192"/>
    </source>
</evidence>
<keyword evidence="4" id="KW-0347">Helicase</keyword>
<dbReference type="SMART" id="SM00487">
    <property type="entry name" value="DEXDc"/>
    <property type="match status" value="1"/>
</dbReference>
<evidence type="ECO:0000259" key="3">
    <source>
        <dbReference type="PROSITE" id="PS51194"/>
    </source>
</evidence>
<dbReference type="InterPro" id="IPR027417">
    <property type="entry name" value="P-loop_NTPase"/>
</dbReference>
<dbReference type="InterPro" id="IPR000330">
    <property type="entry name" value="SNF2_N"/>
</dbReference>
<dbReference type="Gene3D" id="3.40.50.150">
    <property type="entry name" value="Vaccinia Virus protein VP39"/>
    <property type="match status" value="1"/>
</dbReference>
<dbReference type="InterPro" id="IPR001650">
    <property type="entry name" value="Helicase_C-like"/>
</dbReference>
<sequence>MGAGSLDEPGRSPAGVGRHPADGRQPGRAGVPVSGLRVPDVLDRGARRDRQGVGDPDAVPGGPARGGEALRVPGGASGDHDGGRKPPLPPRSPVTDLSEVPASEADGAPAARADAPRFVPGAAAARPPSGAKSRYRANVAAIRILHVLEAEQRPATTTEQQELAKWSSWGAVPELFDEDRPEWASERAELREMLSEEEWHAAARTTMNAHYTDPDVVREVWRALGELGFTGGPVLEPGSGSGTFIGLAPDTAEATGIELDPVTAAISRALYPHTDIRTESFADTRFPEGFFDVAVGNVPFGKLVLHDRVHNAARHGIHNHFIIKSLRLLRPGGLMAVLASHWTMDAKNPGPRRDMNALADLVGAVRLPSGAQRRIAGTEAISDLLIFRRRPEGEPPRDLSWETTTRLTFDGEPLHVNQYFDEHPEFVLGEIGMRHGLYSALSLSVTGDLDRVPEQLRDALEQITFQARRAGLTLPEAPFEVTARRAAFVPSAPEQWDGSIVAHENGSFGVVAGGAVTPFSVPKSAASELRALLRLRDRASTLLTMEAASIDDTPELDQARERLHRDYRKYVGQYGPLNRFKLRPTGRTDEDGTPRFARTVPTPIRLLRTDPFGPLVLALENFEETEQIAHPASILSQRVVVPRPEIQGVESPSDAVAVSLDRTGGIDLTLIADLLGTDETDARAALDGLVFTDPITDELVHAPAYLSGDIYEKIDAAKQRAEQDPAFAANVTALEKVKPEPLSAEDIKPRLGAVWINAEYHRQFLSELLGASDVRIENPVPGMWEVRGGRHGLRATSEWGTQRRVAPDLMQSLMEQKAILVYDEVENEEGKKRQVLNATETTAAQEKAQALQERFAEWVWEDPERARVLVDGYNRRFACIALRDYSDAAGYLTFPGQSDTLPFRPHQRAAVARMVAEPAVGLFHEVGAGKTAVMVAGAMEMRRMGLVSKPVVSVPNHMLEQFSREWLQLYPNAKILTASSQDVTKDRRRAFVARAAANNWDAIIMTHSAFERVPMRPESEREYRNKQLDRLRKALAQVGQEERISVKRMQRALAVAEEKLKRIADKPRDSGVNFEDTGIDYVIVDEAHLFKNLATESNIRDAAISGSDRASDLHMKLDYLRSQGKLRIATLATATPISNSITEAWVMQRYLRPDLFVAAGIGESFDAWAATFGETVTQMEMSPAATSFRLKTRFARFQNVPEMLRMWSTFADVKTAEDLKLPTPDLRQREDGNRAPEARAVPPTAELLQYVEQLGLRAAKIGDGLVDPREDNMLAVTGDGRKAALDMRLILPEDPSGPTKVEVAADLIFRTWMNTKDREYLDAVTGEPSPVKGSMQLVFSDLSTPNRERWNVYEELRTQLVYRGMPAELIRFIHEAKNDLEKARLFAAARAGHVGVLLGSTERMGVGTNVQTRAIALYHLDCPWRPSDIAQREGRILRQGNQNDEIAIVRLVTERSFDSYMWQGVERKARFIAQVMRGRLDVREIEEIDSAALTAAETKAISTGNPLLLEHSTLQSEVARLRRLERAHHNNERMLIHTRQQAQEDAERARADVAGIEAAIPHAVDTSGDRFRIVLNGRPFDSRADAGHALASWAHQAGIRYAPRHGSRDFGKIGSIGDFDITCALVPEIAGDLLVRLSLDGVPRGTFALTRDTFLEGGVGLIQRIENRMSALPTLLAQAQDDLTDALQRAEEAEQRIGQPFKHTLALSSSEAELERVEKKLAAMQRSGTPAGPDRTEPGIDSKSLRQARPELTVEAVRAYQPVGGARSTPGDGRPALQLVPPLPVEQRSEPGLER</sequence>
<dbReference type="EMBL" id="JAGDYL010000013">
    <property type="protein sequence ID" value="MBO1805425.1"/>
    <property type="molecule type" value="Genomic_DNA"/>
</dbReference>
<organism evidence="4 5">
    <name type="scientific">Leucobacter ruminantium</name>
    <dbReference type="NCBI Taxonomy" id="1289170"/>
    <lineage>
        <taxon>Bacteria</taxon>
        <taxon>Bacillati</taxon>
        <taxon>Actinomycetota</taxon>
        <taxon>Actinomycetes</taxon>
        <taxon>Micrococcales</taxon>
        <taxon>Microbacteriaceae</taxon>
        <taxon>Leucobacter</taxon>
    </lineage>
</organism>
<evidence type="ECO:0000313" key="4">
    <source>
        <dbReference type="EMBL" id="MBO1805425.1"/>
    </source>
</evidence>
<dbReference type="Pfam" id="PF00176">
    <property type="entry name" value="SNF2-rel_dom"/>
    <property type="match status" value="1"/>
</dbReference>
<feature type="domain" description="Helicase C-terminal" evidence="3">
    <location>
        <begin position="1316"/>
        <end position="1491"/>
    </location>
</feature>
<dbReference type="PANTHER" id="PTHR41313">
    <property type="entry name" value="ADENINE-SPECIFIC METHYLTRANSFERASE"/>
    <property type="match status" value="1"/>
</dbReference>
<feature type="domain" description="Helicase ATP-binding" evidence="2">
    <location>
        <begin position="911"/>
        <end position="1154"/>
    </location>
</feature>
<dbReference type="Proteomes" id="UP000664398">
    <property type="component" value="Unassembled WGS sequence"/>
</dbReference>
<reference evidence="4" key="1">
    <citation type="submission" date="2021-03" db="EMBL/GenBank/DDBJ databases">
        <title>Leucobacter chromiisoli sp. nov., isolated from chromium-containing soil of chemical plant.</title>
        <authorList>
            <person name="Xu Z."/>
        </authorList>
    </citation>
    <scope>NUCLEOTIDE SEQUENCE</scope>
    <source>
        <strain evidence="4">A2</strain>
    </source>
</reference>
<name>A0A939M1P4_9MICO</name>
<evidence type="ECO:0000256" key="1">
    <source>
        <dbReference type="SAM" id="MobiDB-lite"/>
    </source>
</evidence>
<dbReference type="InterPro" id="IPR052933">
    <property type="entry name" value="DNA_Protect_Modify"/>
</dbReference>
<dbReference type="CDD" id="cd02440">
    <property type="entry name" value="AdoMet_MTases"/>
    <property type="match status" value="1"/>
</dbReference>
<keyword evidence="5" id="KW-1185">Reference proteome</keyword>
<keyword evidence="4" id="KW-0067">ATP-binding</keyword>
<dbReference type="SUPFAM" id="SSF52540">
    <property type="entry name" value="P-loop containing nucleoside triphosphate hydrolases"/>
    <property type="match status" value="2"/>
</dbReference>
<dbReference type="Gene3D" id="3.40.50.300">
    <property type="entry name" value="P-loop containing nucleotide triphosphate hydrolases"/>
    <property type="match status" value="2"/>
</dbReference>